<dbReference type="InterPro" id="IPR003964">
    <property type="entry name" value="Carb_kinase"/>
</dbReference>
<dbReference type="Proteomes" id="UP001449178">
    <property type="component" value="Chromosome"/>
</dbReference>
<feature type="domain" description="Aspartate/glutamate/uridylate kinase" evidence="6">
    <location>
        <begin position="11"/>
        <end position="294"/>
    </location>
</feature>
<keyword evidence="8" id="KW-1185">Reference proteome</keyword>
<name>A0ABZ3C264_9GAMM</name>
<gene>
    <name evidence="7" type="primary">arcC</name>
    <name evidence="7" type="ORF">WMO13_07410</name>
</gene>
<dbReference type="PRINTS" id="PR01469">
    <property type="entry name" value="CARBMTKINASE"/>
</dbReference>
<protein>
    <recommendedName>
        <fullName evidence="4 5">Carbamate kinase</fullName>
    </recommendedName>
</protein>
<keyword evidence="2 5" id="KW-0808">Transferase</keyword>
<evidence type="ECO:0000256" key="2">
    <source>
        <dbReference type="ARBA" id="ARBA00022679"/>
    </source>
</evidence>
<dbReference type="Pfam" id="PF00696">
    <property type="entry name" value="AA_kinase"/>
    <property type="match status" value="1"/>
</dbReference>
<dbReference type="PIRSF" id="PIRSF000723">
    <property type="entry name" value="Carbamate_kin"/>
    <property type="match status" value="1"/>
</dbReference>
<dbReference type="NCBIfam" id="TIGR00746">
    <property type="entry name" value="arcC"/>
    <property type="match status" value="1"/>
</dbReference>
<proteinExistence type="inferred from homology"/>
<evidence type="ECO:0000259" key="6">
    <source>
        <dbReference type="Pfam" id="PF00696"/>
    </source>
</evidence>
<sequence>MEKNTMKEKPVMVLAIGGNALIPDNNHLDMQSQRDIAAKLAKNIVDLSEEGWRVVLTHGNGPHVGIHQSQGEAAKDKLPQYPLDHYVSATQGEIGYLLQSAIYNELMQRKINQQVATLITQVVVDPKDQAFTHPDKPVGVFLSEAEAKQYEKELGWSVVEDSGRGWRRVVASPKPKQILELKMIEELIGNDVLVISCGGGGIPVMIDDKGQLQGVEAVIDKDRASSLLASALKADVYLIPTGVEKVAINFGKPNQEWLSEMTVAEAKAYMEEGQFPAGSMLPKVESLLDYLKENPKGAGIVTTLDAMADALRGKTGTRIVV</sequence>
<dbReference type="GO" id="GO:0008804">
    <property type="term" value="F:carbamate kinase activity"/>
    <property type="evidence" value="ECO:0007669"/>
    <property type="project" value="UniProtKB-EC"/>
</dbReference>
<dbReference type="SUPFAM" id="SSF53633">
    <property type="entry name" value="Carbamate kinase-like"/>
    <property type="match status" value="1"/>
</dbReference>
<dbReference type="InterPro" id="IPR036393">
    <property type="entry name" value="AceGlu_kinase-like_sf"/>
</dbReference>
<reference evidence="7 8" key="1">
    <citation type="submission" date="2024-03" db="EMBL/GenBank/DDBJ databases">
        <title>Complete Genome Sequence and Annotation of Ignatzschineria larvae DSM 13226.</title>
        <authorList>
            <person name="Cantrell E."/>
            <person name="Burcham Z.M."/>
        </authorList>
    </citation>
    <scope>NUCLEOTIDE SEQUENCE [LARGE SCALE GENOMIC DNA]</scope>
    <source>
        <strain evidence="7 8">DSM 13226</strain>
    </source>
</reference>
<evidence type="ECO:0000256" key="4">
    <source>
        <dbReference type="NCBIfam" id="TIGR00746"/>
    </source>
</evidence>
<dbReference type="RefSeq" id="WP_245601168.1">
    <property type="nucleotide sequence ID" value="NZ_AZOD01000027.1"/>
</dbReference>
<dbReference type="NCBIfam" id="NF009007">
    <property type="entry name" value="PRK12352.1"/>
    <property type="match status" value="1"/>
</dbReference>
<accession>A0ABZ3C264</accession>
<evidence type="ECO:0000256" key="5">
    <source>
        <dbReference type="PIRNR" id="PIRNR000723"/>
    </source>
</evidence>
<dbReference type="PANTHER" id="PTHR30409">
    <property type="entry name" value="CARBAMATE KINASE"/>
    <property type="match status" value="1"/>
</dbReference>
<dbReference type="PANTHER" id="PTHR30409:SF1">
    <property type="entry name" value="CARBAMATE KINASE-RELATED"/>
    <property type="match status" value="1"/>
</dbReference>
<dbReference type="Gene3D" id="3.40.1160.10">
    <property type="entry name" value="Acetylglutamate kinase-like"/>
    <property type="match status" value="1"/>
</dbReference>
<evidence type="ECO:0000256" key="3">
    <source>
        <dbReference type="ARBA" id="ARBA00022777"/>
    </source>
</evidence>
<evidence type="ECO:0000256" key="1">
    <source>
        <dbReference type="ARBA" id="ARBA00011066"/>
    </source>
</evidence>
<dbReference type="EMBL" id="CP150637">
    <property type="protein sequence ID" value="WZW87203.1"/>
    <property type="molecule type" value="Genomic_DNA"/>
</dbReference>
<organism evidence="7 8">
    <name type="scientific">Ignatzschineria larvae DSM 13226</name>
    <dbReference type="NCBI Taxonomy" id="1111732"/>
    <lineage>
        <taxon>Bacteria</taxon>
        <taxon>Pseudomonadati</taxon>
        <taxon>Pseudomonadota</taxon>
        <taxon>Gammaproteobacteria</taxon>
        <taxon>Cardiobacteriales</taxon>
        <taxon>Ignatzschineriaceae</taxon>
        <taxon>Ignatzschineria</taxon>
    </lineage>
</organism>
<evidence type="ECO:0000313" key="7">
    <source>
        <dbReference type="EMBL" id="WZW87203.1"/>
    </source>
</evidence>
<keyword evidence="3 5" id="KW-0418">Kinase</keyword>
<dbReference type="InterPro" id="IPR001048">
    <property type="entry name" value="Asp/Glu/Uridylate_kinase"/>
</dbReference>
<evidence type="ECO:0000313" key="8">
    <source>
        <dbReference type="Proteomes" id="UP001449178"/>
    </source>
</evidence>
<dbReference type="CDD" id="cd04235">
    <property type="entry name" value="AAK_CK"/>
    <property type="match status" value="1"/>
</dbReference>
<comment type="similarity">
    <text evidence="1 5">Belongs to the carbamate kinase family.</text>
</comment>